<dbReference type="EMBL" id="BRLB01000001">
    <property type="protein sequence ID" value="GKX27927.1"/>
    <property type="molecule type" value="Genomic_DNA"/>
</dbReference>
<dbReference type="AlphaFoldDB" id="A0A9W5Y7K1"/>
<organism evidence="2 3">
    <name type="scientific">Vallitalea longa</name>
    <dbReference type="NCBI Taxonomy" id="2936439"/>
    <lineage>
        <taxon>Bacteria</taxon>
        <taxon>Bacillati</taxon>
        <taxon>Bacillota</taxon>
        <taxon>Clostridia</taxon>
        <taxon>Lachnospirales</taxon>
        <taxon>Vallitaleaceae</taxon>
        <taxon>Vallitalea</taxon>
    </lineage>
</organism>
<proteinExistence type="predicted"/>
<keyword evidence="3" id="KW-1185">Reference proteome</keyword>
<keyword evidence="1" id="KW-1133">Transmembrane helix</keyword>
<sequence length="77" mass="8649">MIMLILIIIGFISFFGSLYAISLLSALLGFKGNGEFPGICFLCAIIICCTYLIISKLNEQKNELKEYNEKSNHDLLK</sequence>
<dbReference type="Proteomes" id="UP001144256">
    <property type="component" value="Unassembled WGS sequence"/>
</dbReference>
<gene>
    <name evidence="2" type="ORF">SH1V18_04070</name>
</gene>
<evidence type="ECO:0000313" key="2">
    <source>
        <dbReference type="EMBL" id="GKX27927.1"/>
    </source>
</evidence>
<protein>
    <submittedName>
        <fullName evidence="2">Uncharacterized protein</fullName>
    </submittedName>
</protein>
<reference evidence="2" key="1">
    <citation type="submission" date="2022-06" db="EMBL/GenBank/DDBJ databases">
        <title>Vallitalea longa sp. nov., an anaerobic bacterium isolated from marine sediment.</title>
        <authorList>
            <person name="Hirano S."/>
            <person name="Terahara T."/>
            <person name="Mori K."/>
            <person name="Hamada M."/>
            <person name="Matsumoto R."/>
            <person name="Kobayashi T."/>
        </authorList>
    </citation>
    <scope>NUCLEOTIDE SEQUENCE</scope>
    <source>
        <strain evidence="2">SH18-1</strain>
    </source>
</reference>
<name>A0A9W5Y7K1_9FIRM</name>
<feature type="transmembrane region" description="Helical" evidence="1">
    <location>
        <begin position="36"/>
        <end position="54"/>
    </location>
</feature>
<evidence type="ECO:0000256" key="1">
    <source>
        <dbReference type="SAM" id="Phobius"/>
    </source>
</evidence>
<dbReference type="RefSeq" id="WP_281811710.1">
    <property type="nucleotide sequence ID" value="NZ_BRLB01000001.1"/>
</dbReference>
<comment type="caution">
    <text evidence="2">The sequence shown here is derived from an EMBL/GenBank/DDBJ whole genome shotgun (WGS) entry which is preliminary data.</text>
</comment>
<accession>A0A9W5Y7K1</accession>
<evidence type="ECO:0000313" key="3">
    <source>
        <dbReference type="Proteomes" id="UP001144256"/>
    </source>
</evidence>
<keyword evidence="1" id="KW-0812">Transmembrane</keyword>
<keyword evidence="1" id="KW-0472">Membrane</keyword>